<evidence type="ECO:0000313" key="3">
    <source>
        <dbReference type="EMBL" id="ORW75098.1"/>
    </source>
</evidence>
<keyword evidence="4" id="KW-1185">Reference proteome</keyword>
<feature type="transmembrane region" description="Helical" evidence="2">
    <location>
        <begin position="30"/>
        <end position="50"/>
    </location>
</feature>
<protein>
    <submittedName>
        <fullName evidence="3">Uncharacterized protein</fullName>
    </submittedName>
</protein>
<evidence type="ECO:0000256" key="2">
    <source>
        <dbReference type="SAM" id="Phobius"/>
    </source>
</evidence>
<dbReference type="Proteomes" id="UP000193387">
    <property type="component" value="Unassembled WGS sequence"/>
</dbReference>
<dbReference type="EMBL" id="LQPR01000004">
    <property type="protein sequence ID" value="ORW75098.1"/>
    <property type="molecule type" value="Genomic_DNA"/>
</dbReference>
<gene>
    <name evidence="3" type="ORF">AWC23_03645</name>
</gene>
<keyword evidence="2" id="KW-1133">Transmembrane helix</keyword>
<name>A0AAJ3NU75_9MYCO</name>
<feature type="region of interest" description="Disordered" evidence="1">
    <location>
        <begin position="57"/>
        <end position="79"/>
    </location>
</feature>
<organism evidence="3 4">
    <name type="scientific">Mycobacterium saskatchewanense</name>
    <dbReference type="NCBI Taxonomy" id="220927"/>
    <lineage>
        <taxon>Bacteria</taxon>
        <taxon>Bacillati</taxon>
        <taxon>Actinomycetota</taxon>
        <taxon>Actinomycetes</taxon>
        <taxon>Mycobacteriales</taxon>
        <taxon>Mycobacteriaceae</taxon>
        <taxon>Mycobacterium</taxon>
        <taxon>Mycobacterium simiae complex</taxon>
    </lineage>
</organism>
<proteinExistence type="predicted"/>
<keyword evidence="2" id="KW-0812">Transmembrane</keyword>
<dbReference type="RefSeq" id="WP_085253835.1">
    <property type="nucleotide sequence ID" value="NZ_AP022573.1"/>
</dbReference>
<evidence type="ECO:0000256" key="1">
    <source>
        <dbReference type="SAM" id="MobiDB-lite"/>
    </source>
</evidence>
<comment type="caution">
    <text evidence="3">The sequence shown here is derived from an EMBL/GenBank/DDBJ whole genome shotgun (WGS) entry which is preliminary data.</text>
</comment>
<sequence length="79" mass="8510">MTVKTALRSARNGQRRVVGLQRRLWLAELALWPAILLSAVLLAAGAWLLWQRRSGVREAAGTTPPPVDVAQPTVAGPDS</sequence>
<accession>A0AAJ3NU75</accession>
<keyword evidence="2" id="KW-0472">Membrane</keyword>
<dbReference type="AlphaFoldDB" id="A0AAJ3NU75"/>
<evidence type="ECO:0000313" key="4">
    <source>
        <dbReference type="Proteomes" id="UP000193387"/>
    </source>
</evidence>
<reference evidence="3 4" key="1">
    <citation type="submission" date="2016-01" db="EMBL/GenBank/DDBJ databases">
        <title>The new phylogeny of the genus Mycobacterium.</title>
        <authorList>
            <person name="Tarcisio F."/>
            <person name="Conor M."/>
            <person name="Antonella G."/>
            <person name="Elisabetta G."/>
            <person name="Giulia F.S."/>
            <person name="Sara T."/>
            <person name="Anna F."/>
            <person name="Clotilde B."/>
            <person name="Roberto B."/>
            <person name="Veronica D.S."/>
            <person name="Fabio R."/>
            <person name="Monica P."/>
            <person name="Olivier J."/>
            <person name="Enrico T."/>
            <person name="Nicola S."/>
        </authorList>
    </citation>
    <scope>NUCLEOTIDE SEQUENCE [LARGE SCALE GENOMIC DNA]</scope>
    <source>
        <strain evidence="3 4">DSM 44616</strain>
    </source>
</reference>